<feature type="non-terminal residue" evidence="1">
    <location>
        <position position="1"/>
    </location>
</feature>
<dbReference type="AlphaFoldDB" id="A0A2M6NZS8"/>
<evidence type="ECO:0000313" key="2">
    <source>
        <dbReference type="Proteomes" id="UP000228528"/>
    </source>
</evidence>
<dbReference type="InterPro" id="IPR036388">
    <property type="entry name" value="WH-like_DNA-bd_sf"/>
</dbReference>
<gene>
    <name evidence="1" type="ORF">COU30_05015</name>
</gene>
<reference evidence="2" key="1">
    <citation type="submission" date="2017-09" db="EMBL/GenBank/DDBJ databases">
        <title>Depth-based differentiation of microbial function through sediment-hosted aquifers and enrichment of novel symbionts in the deep terrestrial subsurface.</title>
        <authorList>
            <person name="Probst A.J."/>
            <person name="Ladd B."/>
            <person name="Jarett J.K."/>
            <person name="Geller-Mcgrath D.E."/>
            <person name="Sieber C.M.K."/>
            <person name="Emerson J.B."/>
            <person name="Anantharaman K."/>
            <person name="Thomas B.C."/>
            <person name="Malmstrom R."/>
            <person name="Stieglmeier M."/>
            <person name="Klingl A."/>
            <person name="Woyke T."/>
            <person name="Ryan C.M."/>
            <person name="Banfield J.F."/>
        </authorList>
    </citation>
    <scope>NUCLEOTIDE SEQUENCE [LARGE SCALE GENOMIC DNA]</scope>
</reference>
<dbReference type="EMBL" id="PFBW01000210">
    <property type="protein sequence ID" value="PIR76964.1"/>
    <property type="molecule type" value="Genomic_DNA"/>
</dbReference>
<sequence>TQPLPFLDENQQHVVNIVSQSESPITSDSIAKQAKLDIRIVNETLALLTIEGVIKEKNGGYYL</sequence>
<accession>A0A2M6NZS8</accession>
<dbReference type="Gene3D" id="1.10.10.10">
    <property type="entry name" value="Winged helix-like DNA-binding domain superfamily/Winged helix DNA-binding domain"/>
    <property type="match status" value="1"/>
</dbReference>
<protein>
    <submittedName>
        <fullName evidence="1">Uncharacterized protein</fullName>
    </submittedName>
</protein>
<comment type="caution">
    <text evidence="1">The sequence shown here is derived from an EMBL/GenBank/DDBJ whole genome shotgun (WGS) entry which is preliminary data.</text>
</comment>
<name>A0A2M6NZS8_9BACT</name>
<dbReference type="SUPFAM" id="SSF46785">
    <property type="entry name" value="Winged helix' DNA-binding domain"/>
    <property type="match status" value="1"/>
</dbReference>
<proteinExistence type="predicted"/>
<organism evidence="1 2">
    <name type="scientific">Candidatus Magasanikbacteria bacterium CG10_big_fil_rev_8_21_14_0_10_38_6</name>
    <dbReference type="NCBI Taxonomy" id="1974647"/>
    <lineage>
        <taxon>Bacteria</taxon>
        <taxon>Candidatus Magasanikiibacteriota</taxon>
    </lineage>
</organism>
<dbReference type="Proteomes" id="UP000228528">
    <property type="component" value="Unassembled WGS sequence"/>
</dbReference>
<evidence type="ECO:0000313" key="1">
    <source>
        <dbReference type="EMBL" id="PIR76964.1"/>
    </source>
</evidence>
<dbReference type="InterPro" id="IPR036390">
    <property type="entry name" value="WH_DNA-bd_sf"/>
</dbReference>